<dbReference type="VEuPathDB" id="GiardiaDB:DHA2_150802"/>
<evidence type="ECO:0000256" key="1">
    <source>
        <dbReference type="SAM" id="Coils"/>
    </source>
</evidence>
<evidence type="ECO:0000313" key="3">
    <source>
        <dbReference type="EMBL" id="ESU38439.1"/>
    </source>
</evidence>
<keyword evidence="1" id="KW-0175">Coiled coil</keyword>
<dbReference type="Gene3D" id="1.10.287.1490">
    <property type="match status" value="1"/>
</dbReference>
<dbReference type="VEuPathDB" id="GiardiaDB:GL50803_0033513"/>
<feature type="coiled-coil region" evidence="1">
    <location>
        <begin position="61"/>
        <end position="221"/>
    </location>
</feature>
<gene>
    <name evidence="3" type="ORF">DHA2_150802</name>
</gene>
<dbReference type="PANTHER" id="PTHR43941">
    <property type="entry name" value="STRUCTURAL MAINTENANCE OF CHROMOSOMES PROTEIN 2"/>
    <property type="match status" value="1"/>
</dbReference>
<evidence type="ECO:0000313" key="4">
    <source>
        <dbReference type="Proteomes" id="UP000018320"/>
    </source>
</evidence>
<accession>V6TIE7</accession>
<reference evidence="3 4" key="2">
    <citation type="journal article" date="2013" name="Genome Biol. Evol.">
        <title>Genome sequencing of Giardia lamblia genotypes A2 and B isolates (DH and GS) and comparative analysis with the genomes of genotypes A1 and E (WB and Pig).</title>
        <authorList>
            <person name="Adam R.D."/>
            <person name="Dahlstrom E.W."/>
            <person name="Martens C.A."/>
            <person name="Bruno D.P."/>
            <person name="Barbian K.D."/>
            <person name="Ricklefs S.M."/>
            <person name="Hernandez M.M."/>
            <person name="Narla N.P."/>
            <person name="Patel R.B."/>
            <person name="Porcella S.F."/>
            <person name="Nash T.E."/>
        </authorList>
    </citation>
    <scope>NUCLEOTIDE SEQUENCE [LARGE SCALE GENOMIC DNA]</scope>
    <source>
        <strain evidence="3 4">DH</strain>
    </source>
</reference>
<organism evidence="3 4">
    <name type="scientific">Giardia intestinalis</name>
    <name type="common">Giardia lamblia</name>
    <dbReference type="NCBI Taxonomy" id="5741"/>
    <lineage>
        <taxon>Eukaryota</taxon>
        <taxon>Metamonada</taxon>
        <taxon>Diplomonadida</taxon>
        <taxon>Hexamitidae</taxon>
        <taxon>Giardiinae</taxon>
        <taxon>Giardia</taxon>
    </lineage>
</organism>
<dbReference type="PANTHER" id="PTHR43941:SF1">
    <property type="entry name" value="STRUCTURAL MAINTENANCE OF CHROMOSOMES PROTEIN 2"/>
    <property type="match status" value="1"/>
</dbReference>
<feature type="region of interest" description="Disordered" evidence="2">
    <location>
        <begin position="305"/>
        <end position="335"/>
    </location>
</feature>
<feature type="compositionally biased region" description="Low complexity" evidence="2">
    <location>
        <begin position="325"/>
        <end position="335"/>
    </location>
</feature>
<proteinExistence type="predicted"/>
<protein>
    <submittedName>
        <fullName evidence="3">Uncharacterized protein</fullName>
    </submittedName>
</protein>
<dbReference type="EMBL" id="AHGT01000013">
    <property type="protein sequence ID" value="ESU38439.1"/>
    <property type="molecule type" value="Genomic_DNA"/>
</dbReference>
<dbReference type="AlphaFoldDB" id="V6TIE7"/>
<dbReference type="Proteomes" id="UP000018320">
    <property type="component" value="Unassembled WGS sequence"/>
</dbReference>
<evidence type="ECO:0000256" key="2">
    <source>
        <dbReference type="SAM" id="MobiDB-lite"/>
    </source>
</evidence>
<sequence length="491" mass="55073">MKMGDTSFYDRYAVEDKGYYTARDVPRTDFRSTYELNPAIEDVLNKALYKDVADEGLKELYQALQERAGKAINENKRLAAQLEEITQDKLTLQSSLEDVRGQFQQAQQNITLLLSQMKAADDDIVSLTSANTKVESELEAIRVELFNLREENKKIKAIEADYVEQIERLTEALNEEKKERSRFERKFNEYKQKLNVKASELDELRDKFELTDEERNIYQAECIKGSMTGYGKPAGYSALDIYTLKEDFKSLQEKSHLTSISFKSGKVAVDSVDALSPDDSYKLLEKYGSEPFLAPTDLASAVKPVKTTVPPRPPREQSGNTYQGATPTSDASDSSSTIDELFAKYMDFDALKGAKLDGAPLEANAFGNTVDALLIDSNKKKPVALNLTLNSDEAARFAKPSLLERHLRQEQFQEMQPPAPASDITDIMRKYGAPAAANTTQEKFGNATSRSTSHTLAMSLFGDATTALPHTERYWTTEQPLLTKYTADYGF</sequence>
<reference evidence="4" key="1">
    <citation type="submission" date="2012-02" db="EMBL/GenBank/DDBJ databases">
        <title>Genome sequencing of Giardia lamblia Genotypes A2 and B isolates (DH and GS) and comparative analysis with the genomes of Genotypes A1 and E (WB and Pig).</title>
        <authorList>
            <person name="Adam R."/>
            <person name="Dahlstrom E."/>
            <person name="Martens C."/>
            <person name="Bruno D."/>
            <person name="Barbian K."/>
            <person name="Porcella S.F."/>
            <person name="Nash T."/>
        </authorList>
    </citation>
    <scope>NUCLEOTIDE SEQUENCE</scope>
    <source>
        <strain evidence="4">DH</strain>
    </source>
</reference>
<comment type="caution">
    <text evidence="3">The sequence shown here is derived from an EMBL/GenBank/DDBJ whole genome shotgun (WGS) entry which is preliminary data.</text>
</comment>
<name>V6TIE7_GIAIN</name>
<dbReference type="VEuPathDB" id="GiardiaDB:QR46_0317"/>
<dbReference type="VEuPathDB" id="GiardiaDB:GL50581_4464"/>